<dbReference type="EMBL" id="FO681348">
    <property type="protein sequence ID" value="CCV65428.1"/>
    <property type="molecule type" value="Genomic_DNA"/>
</dbReference>
<dbReference type="STRING" id="61635.BN85304070"/>
<dbReference type="OrthoDB" id="383901at2"/>
<gene>
    <name evidence="1" type="ORF">BN85304070</name>
</gene>
<dbReference type="HOGENOM" id="CLU_046382_0_0_14"/>
<accession>U4KR53</accession>
<dbReference type="Proteomes" id="UP000032737">
    <property type="component" value="Chromosome"/>
</dbReference>
<evidence type="ECO:0000313" key="2">
    <source>
        <dbReference type="Proteomes" id="UP000032737"/>
    </source>
</evidence>
<reference evidence="1 2" key="1">
    <citation type="journal article" date="2013" name="J. Mol. Microbiol. Biotechnol.">
        <title>Analysis of the Complete Genomes of Acholeplasma brassicae , A. palmae and A. laidlawii and Their Comparison to the Obligate Parasites from ' Candidatus Phytoplasma'.</title>
        <authorList>
            <person name="Kube M."/>
            <person name="Siewert C."/>
            <person name="Migdoll A.M."/>
            <person name="Duduk B."/>
            <person name="Holz S."/>
            <person name="Rabus R."/>
            <person name="Seemuller E."/>
            <person name="Mitrovic J."/>
            <person name="Muller I."/>
            <person name="Buttner C."/>
            <person name="Reinhardt R."/>
        </authorList>
    </citation>
    <scope>NUCLEOTIDE SEQUENCE [LARGE SCALE GENOMIC DNA]</scope>
    <source>
        <strain evidence="2">0502</strain>
    </source>
</reference>
<dbReference type="AlphaFoldDB" id="U4KR53"/>
<protein>
    <submittedName>
        <fullName evidence="1">Uncharacterized protein</fullName>
    </submittedName>
</protein>
<sequence>MIKELDFSNIKKEKQRCFGGAWYHKVMSVPHDFLGITGVVTLPLPFIKRFDDGFNNNKMVDFNHKNLDVSSIYMGGHATDESDVGLAFSRAILNNQITEGACVYRPFWRYITDQFSDEGGYDLANQRYYAASVLSNHNGMKNVYAQYHPSFSEHYYLPGDTLRMTLISPKPNFLQLTIEVIEVSTLPYSVNLRKKYLLKTPADFVSPLFQSMGHGTKMPKTYKRVNAIDQARNEGKTAIPTKTSVYNALWHECHLVYSEDGKQYLTPLNEASSVSMSCPNEQGFITTAIDSKTGRQNITIEPKRI</sequence>
<evidence type="ECO:0000313" key="1">
    <source>
        <dbReference type="EMBL" id="CCV65428.1"/>
    </source>
</evidence>
<name>U4KR53_9MOLU</name>
<organism evidence="1 2">
    <name type="scientific">Acholeplasma brassicae</name>
    <dbReference type="NCBI Taxonomy" id="61635"/>
    <lineage>
        <taxon>Bacteria</taxon>
        <taxon>Bacillati</taxon>
        <taxon>Mycoplasmatota</taxon>
        <taxon>Mollicutes</taxon>
        <taxon>Acholeplasmatales</taxon>
        <taxon>Acholeplasmataceae</taxon>
        <taxon>Acholeplasma</taxon>
    </lineage>
</organism>
<keyword evidence="2" id="KW-1185">Reference proteome</keyword>
<dbReference type="KEGG" id="abra:BN85304070"/>
<proteinExistence type="predicted"/>
<dbReference type="RefSeq" id="WP_030004287.1">
    <property type="nucleotide sequence ID" value="NC_022549.1"/>
</dbReference>